<sequence length="151" mass="16897">MASLPNKVIAQVAFKAGGDIFHHLLADNPQHLAKATPGPIQACELHQGNYGVNGSVVQWKYTVDGKPQSAKQVLQDVDKEKKQISWKMMEGDLMELYKNVLITAHVETKGAVDFVTWTIDYELISKSNPHPLPLLNFFIELTKEIECHIFG</sequence>
<dbReference type="Gene3D" id="3.30.530.20">
    <property type="match status" value="1"/>
</dbReference>
<dbReference type="SUPFAM" id="SSF55961">
    <property type="entry name" value="Bet v1-like"/>
    <property type="match status" value="1"/>
</dbReference>
<dbReference type="AlphaFoldDB" id="A0AAD4IN23"/>
<dbReference type="PANTHER" id="PTHR31907">
    <property type="entry name" value="MLP-LIKE PROTEIN 423"/>
    <property type="match status" value="1"/>
</dbReference>
<reference evidence="2 3" key="1">
    <citation type="journal article" date="2021" name="Nat. Commun.">
        <title>Incipient diploidization of the medicinal plant Perilla within 10,000 years.</title>
        <authorList>
            <person name="Zhang Y."/>
            <person name="Shen Q."/>
            <person name="Leng L."/>
            <person name="Zhang D."/>
            <person name="Chen S."/>
            <person name="Shi Y."/>
            <person name="Ning Z."/>
            <person name="Chen S."/>
        </authorList>
    </citation>
    <scope>NUCLEOTIDE SEQUENCE [LARGE SCALE GENOMIC DNA]</scope>
    <source>
        <strain evidence="3">cv. PC099</strain>
    </source>
</reference>
<name>A0AAD4IN23_PERFH</name>
<proteinExistence type="predicted"/>
<dbReference type="Proteomes" id="UP001190926">
    <property type="component" value="Unassembled WGS sequence"/>
</dbReference>
<keyword evidence="3" id="KW-1185">Reference proteome</keyword>
<comment type="caution">
    <text evidence="2">The sequence shown here is derived from an EMBL/GenBank/DDBJ whole genome shotgun (WGS) entry which is preliminary data.</text>
</comment>
<dbReference type="InterPro" id="IPR023393">
    <property type="entry name" value="START-like_dom_sf"/>
</dbReference>
<dbReference type="Pfam" id="PF00407">
    <property type="entry name" value="Bet_v_1"/>
    <property type="match status" value="1"/>
</dbReference>
<dbReference type="EMBL" id="SDAM02029598">
    <property type="protein sequence ID" value="KAH6755635.1"/>
    <property type="molecule type" value="Genomic_DNA"/>
</dbReference>
<evidence type="ECO:0000259" key="1">
    <source>
        <dbReference type="SMART" id="SM01037"/>
    </source>
</evidence>
<dbReference type="InterPro" id="IPR000916">
    <property type="entry name" value="Bet_v_I/MLP"/>
</dbReference>
<evidence type="ECO:0000313" key="2">
    <source>
        <dbReference type="EMBL" id="KAH6755635.1"/>
    </source>
</evidence>
<dbReference type="InterPro" id="IPR051761">
    <property type="entry name" value="MLP-like_ligand-binding"/>
</dbReference>
<gene>
    <name evidence="2" type="ORF">C2S53_011202</name>
</gene>
<feature type="domain" description="Bet v I/Major latex protein" evidence="1">
    <location>
        <begin position="3"/>
        <end position="150"/>
    </location>
</feature>
<dbReference type="CDD" id="cd07816">
    <property type="entry name" value="Bet_v1-like"/>
    <property type="match status" value="1"/>
</dbReference>
<dbReference type="GO" id="GO:0006952">
    <property type="term" value="P:defense response"/>
    <property type="evidence" value="ECO:0007669"/>
    <property type="project" value="InterPro"/>
</dbReference>
<organism evidence="2 3">
    <name type="scientific">Perilla frutescens var. hirtella</name>
    <name type="common">Perilla citriodora</name>
    <name type="synonym">Perilla setoyensis</name>
    <dbReference type="NCBI Taxonomy" id="608512"/>
    <lineage>
        <taxon>Eukaryota</taxon>
        <taxon>Viridiplantae</taxon>
        <taxon>Streptophyta</taxon>
        <taxon>Embryophyta</taxon>
        <taxon>Tracheophyta</taxon>
        <taxon>Spermatophyta</taxon>
        <taxon>Magnoliopsida</taxon>
        <taxon>eudicotyledons</taxon>
        <taxon>Gunneridae</taxon>
        <taxon>Pentapetalae</taxon>
        <taxon>asterids</taxon>
        <taxon>lamiids</taxon>
        <taxon>Lamiales</taxon>
        <taxon>Lamiaceae</taxon>
        <taxon>Nepetoideae</taxon>
        <taxon>Elsholtzieae</taxon>
        <taxon>Perilla</taxon>
    </lineage>
</organism>
<accession>A0AAD4IN23</accession>
<protein>
    <recommendedName>
        <fullName evidence="1">Bet v I/Major latex protein domain-containing protein</fullName>
    </recommendedName>
</protein>
<dbReference type="SMART" id="SM01037">
    <property type="entry name" value="Bet_v_1"/>
    <property type="match status" value="1"/>
</dbReference>
<evidence type="ECO:0000313" key="3">
    <source>
        <dbReference type="Proteomes" id="UP001190926"/>
    </source>
</evidence>